<feature type="domain" description="GST N-terminal" evidence="1">
    <location>
        <begin position="7"/>
        <end position="75"/>
    </location>
</feature>
<sequence length="81" mass="8654">MRGGSTQMKFFYIPGACSVASHIALEECDADYEGVAVDVFRGDTSSHEFLAISPRGFVPVLQTEDGAITENTAILVARQTG</sequence>
<dbReference type="SUPFAM" id="SSF52833">
    <property type="entry name" value="Thioredoxin-like"/>
    <property type="match status" value="1"/>
</dbReference>
<accession>A0A1T5G5R0</accession>
<dbReference type="Proteomes" id="UP000190044">
    <property type="component" value="Unassembled WGS sequence"/>
</dbReference>
<name>A0A1T5G5R0_9SPHN</name>
<evidence type="ECO:0000259" key="1">
    <source>
        <dbReference type="Pfam" id="PF02798"/>
    </source>
</evidence>
<proteinExistence type="predicted"/>
<dbReference type="Gene3D" id="3.40.30.10">
    <property type="entry name" value="Glutaredoxin"/>
    <property type="match status" value="1"/>
</dbReference>
<dbReference type="AlphaFoldDB" id="A0A1T5G5R0"/>
<dbReference type="InterPro" id="IPR004045">
    <property type="entry name" value="Glutathione_S-Trfase_N"/>
</dbReference>
<dbReference type="GO" id="GO:0016740">
    <property type="term" value="F:transferase activity"/>
    <property type="evidence" value="ECO:0007669"/>
    <property type="project" value="UniProtKB-KW"/>
</dbReference>
<keyword evidence="3" id="KW-1185">Reference proteome</keyword>
<protein>
    <submittedName>
        <fullName evidence="2">Glutathione S-transferase, N-terminal domain</fullName>
    </submittedName>
</protein>
<dbReference type="OrthoDB" id="7583243at2"/>
<evidence type="ECO:0000313" key="2">
    <source>
        <dbReference type="EMBL" id="SKC03780.1"/>
    </source>
</evidence>
<keyword evidence="2" id="KW-0808">Transferase</keyword>
<dbReference type="InterPro" id="IPR036249">
    <property type="entry name" value="Thioredoxin-like_sf"/>
</dbReference>
<evidence type="ECO:0000313" key="3">
    <source>
        <dbReference type="Proteomes" id="UP000190044"/>
    </source>
</evidence>
<organism evidence="2 3">
    <name type="scientific">Sphingopyxis flava</name>
    <dbReference type="NCBI Taxonomy" id="1507287"/>
    <lineage>
        <taxon>Bacteria</taxon>
        <taxon>Pseudomonadati</taxon>
        <taxon>Pseudomonadota</taxon>
        <taxon>Alphaproteobacteria</taxon>
        <taxon>Sphingomonadales</taxon>
        <taxon>Sphingomonadaceae</taxon>
        <taxon>Sphingopyxis</taxon>
    </lineage>
</organism>
<dbReference type="RefSeq" id="WP_079640244.1">
    <property type="nucleotide sequence ID" value="NZ_FUYP01000059.1"/>
</dbReference>
<dbReference type="CDD" id="cd03057">
    <property type="entry name" value="GST_N_Beta"/>
    <property type="match status" value="1"/>
</dbReference>
<dbReference type="Pfam" id="PF02798">
    <property type="entry name" value="GST_N"/>
    <property type="match status" value="1"/>
</dbReference>
<dbReference type="EMBL" id="FUYP01000059">
    <property type="protein sequence ID" value="SKC03780.1"/>
    <property type="molecule type" value="Genomic_DNA"/>
</dbReference>
<gene>
    <name evidence="2" type="ORF">SAMN06295937_10591</name>
</gene>
<reference evidence="3" key="1">
    <citation type="submission" date="2017-02" db="EMBL/GenBank/DDBJ databases">
        <authorList>
            <person name="Varghese N."/>
            <person name="Submissions S."/>
        </authorList>
    </citation>
    <scope>NUCLEOTIDE SEQUENCE [LARGE SCALE GENOMIC DNA]</scope>
    <source>
        <strain evidence="3">R11H</strain>
    </source>
</reference>